<dbReference type="EMBL" id="SRLO01001029">
    <property type="protein sequence ID" value="TNN42551.1"/>
    <property type="molecule type" value="Genomic_DNA"/>
</dbReference>
<sequence>MNTIQTFRIKADTEIHSIHKALSTRARAPRGPRNHVLKGFFKEPPRNHVLKGFFKEPPKNHILKGFFKEPVKSSSSAPPGVPAVVLSGVPRKA</sequence>
<protein>
    <submittedName>
        <fullName evidence="2">Uncharacterized protein</fullName>
    </submittedName>
</protein>
<feature type="region of interest" description="Disordered" evidence="1">
    <location>
        <begin position="70"/>
        <end position="93"/>
    </location>
</feature>
<accession>A0A4Z2FNE3</accession>
<proteinExistence type="predicted"/>
<evidence type="ECO:0000313" key="2">
    <source>
        <dbReference type="EMBL" id="TNN42551.1"/>
    </source>
</evidence>
<dbReference type="AlphaFoldDB" id="A0A4Z2FNE3"/>
<reference evidence="2 3" key="1">
    <citation type="submission" date="2019-03" db="EMBL/GenBank/DDBJ databases">
        <title>First draft genome of Liparis tanakae, snailfish: a comprehensive survey of snailfish specific genes.</title>
        <authorList>
            <person name="Kim W."/>
            <person name="Song I."/>
            <person name="Jeong J.-H."/>
            <person name="Kim D."/>
            <person name="Kim S."/>
            <person name="Ryu S."/>
            <person name="Song J.Y."/>
            <person name="Lee S.K."/>
        </authorList>
    </citation>
    <scope>NUCLEOTIDE SEQUENCE [LARGE SCALE GENOMIC DNA]</scope>
    <source>
        <tissue evidence="2">Muscle</tissue>
    </source>
</reference>
<keyword evidence="3" id="KW-1185">Reference proteome</keyword>
<evidence type="ECO:0000256" key="1">
    <source>
        <dbReference type="SAM" id="MobiDB-lite"/>
    </source>
</evidence>
<gene>
    <name evidence="2" type="ORF">EYF80_047266</name>
</gene>
<organism evidence="2 3">
    <name type="scientific">Liparis tanakae</name>
    <name type="common">Tanaka's snailfish</name>
    <dbReference type="NCBI Taxonomy" id="230148"/>
    <lineage>
        <taxon>Eukaryota</taxon>
        <taxon>Metazoa</taxon>
        <taxon>Chordata</taxon>
        <taxon>Craniata</taxon>
        <taxon>Vertebrata</taxon>
        <taxon>Euteleostomi</taxon>
        <taxon>Actinopterygii</taxon>
        <taxon>Neopterygii</taxon>
        <taxon>Teleostei</taxon>
        <taxon>Neoteleostei</taxon>
        <taxon>Acanthomorphata</taxon>
        <taxon>Eupercaria</taxon>
        <taxon>Perciformes</taxon>
        <taxon>Cottioidei</taxon>
        <taxon>Cottales</taxon>
        <taxon>Liparidae</taxon>
        <taxon>Liparis</taxon>
    </lineage>
</organism>
<feature type="compositionally biased region" description="Low complexity" evidence="1">
    <location>
        <begin position="72"/>
        <end position="93"/>
    </location>
</feature>
<dbReference type="Proteomes" id="UP000314294">
    <property type="component" value="Unassembled WGS sequence"/>
</dbReference>
<comment type="caution">
    <text evidence="2">The sequence shown here is derived from an EMBL/GenBank/DDBJ whole genome shotgun (WGS) entry which is preliminary data.</text>
</comment>
<name>A0A4Z2FNE3_9TELE</name>
<evidence type="ECO:0000313" key="3">
    <source>
        <dbReference type="Proteomes" id="UP000314294"/>
    </source>
</evidence>